<name>A0A2H0TE61_9BACT</name>
<feature type="transmembrane region" description="Helical" evidence="1">
    <location>
        <begin position="6"/>
        <end position="26"/>
    </location>
</feature>
<evidence type="ECO:0000256" key="1">
    <source>
        <dbReference type="SAM" id="Phobius"/>
    </source>
</evidence>
<dbReference type="Proteomes" id="UP000231503">
    <property type="component" value="Unassembled WGS sequence"/>
</dbReference>
<accession>A0A2H0TE61</accession>
<gene>
    <name evidence="2" type="ORF">COU47_00125</name>
</gene>
<reference evidence="3" key="1">
    <citation type="submission" date="2017-09" db="EMBL/GenBank/DDBJ databases">
        <title>Depth-based differentiation of microbial function through sediment-hosted aquifers and enrichment of novel symbionts in the deep terrestrial subsurface.</title>
        <authorList>
            <person name="Probst A.J."/>
            <person name="Ladd B."/>
            <person name="Jarett J.K."/>
            <person name="Geller-Mcgrath D.E."/>
            <person name="Sieber C.M.K."/>
            <person name="Emerson J.B."/>
            <person name="Anantharaman K."/>
            <person name="Thomas B.C."/>
            <person name="Malmstrom R."/>
            <person name="Stieglmeier M."/>
            <person name="Klingl A."/>
            <person name="Woyke T."/>
            <person name="Ryan C.M."/>
            <person name="Banfield J.F."/>
        </authorList>
    </citation>
    <scope>NUCLEOTIDE SEQUENCE [LARGE SCALE GENOMIC DNA]</scope>
</reference>
<evidence type="ECO:0000313" key="2">
    <source>
        <dbReference type="EMBL" id="PIR69833.1"/>
    </source>
</evidence>
<sequence length="88" mass="10290">MEKGIIQILIIFILFVVVLSLLGVSLSSLTQNETLRNNFSFVWHWSSFIWENYLKAPTTAVWNFFVEFIFTPIKEQIKEHPVTEPSQS</sequence>
<dbReference type="AlphaFoldDB" id="A0A2H0TE61"/>
<keyword evidence="1" id="KW-0472">Membrane</keyword>
<keyword evidence="1" id="KW-0812">Transmembrane</keyword>
<proteinExistence type="predicted"/>
<protein>
    <submittedName>
        <fullName evidence="2">Uncharacterized protein</fullName>
    </submittedName>
</protein>
<evidence type="ECO:0000313" key="3">
    <source>
        <dbReference type="Proteomes" id="UP000231503"/>
    </source>
</evidence>
<organism evidence="2 3">
    <name type="scientific">Candidatus Niyogibacteria bacterium CG10_big_fil_rev_8_21_14_0_10_46_36</name>
    <dbReference type="NCBI Taxonomy" id="1974726"/>
    <lineage>
        <taxon>Bacteria</taxon>
        <taxon>Candidatus Niyogiibacteriota</taxon>
    </lineage>
</organism>
<comment type="caution">
    <text evidence="2">The sequence shown here is derived from an EMBL/GenBank/DDBJ whole genome shotgun (WGS) entry which is preliminary data.</text>
</comment>
<dbReference type="EMBL" id="PFCO01000001">
    <property type="protein sequence ID" value="PIR69833.1"/>
    <property type="molecule type" value="Genomic_DNA"/>
</dbReference>
<keyword evidence="1" id="KW-1133">Transmembrane helix</keyword>